<dbReference type="EMBL" id="MFEL01000010">
    <property type="protein sequence ID" value="OGE81149.1"/>
    <property type="molecule type" value="Genomic_DNA"/>
</dbReference>
<reference evidence="3 4" key="1">
    <citation type="journal article" date="2016" name="Nat. Commun.">
        <title>Thousands of microbial genomes shed light on interconnected biogeochemical processes in an aquifer system.</title>
        <authorList>
            <person name="Anantharaman K."/>
            <person name="Brown C.T."/>
            <person name="Hug L.A."/>
            <person name="Sharon I."/>
            <person name="Castelle C.J."/>
            <person name="Probst A.J."/>
            <person name="Thomas B.C."/>
            <person name="Singh A."/>
            <person name="Wilkins M.J."/>
            <person name="Karaoz U."/>
            <person name="Brodie E.L."/>
            <person name="Williams K.H."/>
            <person name="Hubbard S.S."/>
            <person name="Banfield J.F."/>
        </authorList>
    </citation>
    <scope>NUCLEOTIDE SEQUENCE [LARGE SCALE GENOMIC DNA]</scope>
</reference>
<keyword evidence="1" id="KW-1133">Transmembrane helix</keyword>
<evidence type="ECO:0000313" key="3">
    <source>
        <dbReference type="EMBL" id="OGE81149.1"/>
    </source>
</evidence>
<feature type="transmembrane region" description="Helical" evidence="1">
    <location>
        <begin position="12"/>
        <end position="34"/>
    </location>
</feature>
<keyword evidence="1" id="KW-0812">Transmembrane</keyword>
<dbReference type="Pfam" id="PF26449">
    <property type="entry name" value="DUF8128"/>
    <property type="match status" value="1"/>
</dbReference>
<evidence type="ECO:0000259" key="2">
    <source>
        <dbReference type="Pfam" id="PF26449"/>
    </source>
</evidence>
<sequence length="436" mass="50800">MIQALRDLFSFAVDYGLVPFGWVFFLGLLLWMWYKLTTIKNNTAYINSIEWIFLELKIHDLNERSSLAMEQVFAALHAIHTNYSFGETLFGGKSVLWLSCEIVSLGGKVSYIFKIPKRYRALLESAIFAQYPRAEISETEDYLRNMPHEYYPQSADFEFWGTQLNKKKDNAYPIRLIMGFEHKEQETFIDPVSNIIEVMSNIQPWELLAYQLCIQPINDDWKKNTKYLLDELKGARSEHKNGWFNSVISIPRYFMDILVHDIMGVEAEVEQQHVKEEPPTLMLHKSDVEKKIIADVENALGKIYYKFKLRLLYLAPKDKFNRSLRVPEIIGAFRNFDDVNLNGLKPDIAHTWTNPDYKLSPTLEAPALRHQTLVRKRHMWHYFLGRKIWQGTGENYMNTEELATVFHFPVAPNVRVSQLEKVQAVKSAPPADLPIG</sequence>
<dbReference type="STRING" id="1817825.A2720_01245"/>
<name>A0A1F5NU08_9BACT</name>
<comment type="caution">
    <text evidence="3">The sequence shown here is derived from an EMBL/GenBank/DDBJ whole genome shotgun (WGS) entry which is preliminary data.</text>
</comment>
<accession>A0A1F5NU08</accession>
<evidence type="ECO:0000256" key="1">
    <source>
        <dbReference type="SAM" id="Phobius"/>
    </source>
</evidence>
<dbReference type="AlphaFoldDB" id="A0A1F5NU08"/>
<organism evidence="3 4">
    <name type="scientific">Candidatus Doudnabacteria bacterium RIFCSPHIGHO2_01_FULL_46_24</name>
    <dbReference type="NCBI Taxonomy" id="1817825"/>
    <lineage>
        <taxon>Bacteria</taxon>
        <taxon>Candidatus Doudnaibacteriota</taxon>
    </lineage>
</organism>
<keyword evidence="1" id="KW-0472">Membrane</keyword>
<dbReference type="InterPro" id="IPR058441">
    <property type="entry name" value="DUF8128"/>
</dbReference>
<proteinExistence type="predicted"/>
<dbReference type="Proteomes" id="UP000178892">
    <property type="component" value="Unassembled WGS sequence"/>
</dbReference>
<protein>
    <recommendedName>
        <fullName evidence="2">DUF8128 domain-containing protein</fullName>
    </recommendedName>
</protein>
<feature type="domain" description="DUF8128" evidence="2">
    <location>
        <begin position="68"/>
        <end position="409"/>
    </location>
</feature>
<evidence type="ECO:0000313" key="4">
    <source>
        <dbReference type="Proteomes" id="UP000178892"/>
    </source>
</evidence>
<gene>
    <name evidence="3" type="ORF">A2720_01245</name>
</gene>